<dbReference type="EC" id="4.2.1.1" evidence="4 15"/>
<evidence type="ECO:0000259" key="17">
    <source>
        <dbReference type="PROSITE" id="PS51144"/>
    </source>
</evidence>
<comment type="subcellular location">
    <subcellularLocation>
        <location evidence="2">Secreted</location>
        <location evidence="2">Extracellular space</location>
        <location evidence="2">Extracellular matrix</location>
    </subcellularLocation>
</comment>
<dbReference type="GO" id="GO:0008270">
    <property type="term" value="F:zinc ion binding"/>
    <property type="evidence" value="ECO:0007669"/>
    <property type="project" value="UniProtKB-UniRule"/>
</dbReference>
<dbReference type="InterPro" id="IPR001148">
    <property type="entry name" value="CA_dom"/>
</dbReference>
<keyword evidence="9 15" id="KW-0862">Zinc</keyword>
<dbReference type="InterPro" id="IPR023561">
    <property type="entry name" value="Carbonic_anhydrase_a-class"/>
</dbReference>
<keyword evidence="10" id="KW-0106">Calcium</keyword>
<dbReference type="SUPFAM" id="SSF51069">
    <property type="entry name" value="Carbonic anhydrase"/>
    <property type="match status" value="1"/>
</dbReference>
<evidence type="ECO:0000256" key="3">
    <source>
        <dbReference type="ARBA" id="ARBA00010718"/>
    </source>
</evidence>
<evidence type="ECO:0000256" key="1">
    <source>
        <dbReference type="ARBA" id="ARBA00001947"/>
    </source>
</evidence>
<reference evidence="18" key="2">
    <citation type="submission" date="2020-11" db="EMBL/GenBank/DDBJ databases">
        <authorList>
            <person name="McCartney M.A."/>
            <person name="Auch B."/>
            <person name="Kono T."/>
            <person name="Mallez S."/>
            <person name="Becker A."/>
            <person name="Gohl D.M."/>
            <person name="Silverstein K.A.T."/>
            <person name="Koren S."/>
            <person name="Bechman K.B."/>
            <person name="Herman A."/>
            <person name="Abrahante J.E."/>
            <person name="Garbe J."/>
        </authorList>
    </citation>
    <scope>NUCLEOTIDE SEQUENCE</scope>
    <source>
        <strain evidence="18">Duluth1</strain>
        <tissue evidence="18">Whole animal</tissue>
    </source>
</reference>
<dbReference type="PROSITE" id="PS00162">
    <property type="entry name" value="ALPHA_CA_1"/>
    <property type="match status" value="1"/>
</dbReference>
<evidence type="ECO:0000256" key="6">
    <source>
        <dbReference type="ARBA" id="ARBA00022530"/>
    </source>
</evidence>
<comment type="similarity">
    <text evidence="3 15">Belongs to the alpha-carbonic anhydrase family.</text>
</comment>
<feature type="domain" description="Alpha-carbonic anhydrase" evidence="17">
    <location>
        <begin position="32"/>
        <end position="285"/>
    </location>
</feature>
<evidence type="ECO:0000256" key="14">
    <source>
        <dbReference type="ARBA" id="ARBA00048348"/>
    </source>
</evidence>
<evidence type="ECO:0000256" key="16">
    <source>
        <dbReference type="SAM" id="MobiDB-lite"/>
    </source>
</evidence>
<dbReference type="AlphaFoldDB" id="A0A9D4FQT5"/>
<comment type="function">
    <text evidence="15">Reversible hydration of carbon dioxide.</text>
</comment>
<evidence type="ECO:0000256" key="7">
    <source>
        <dbReference type="ARBA" id="ARBA00022723"/>
    </source>
</evidence>
<gene>
    <name evidence="18" type="ORF">DPMN_132022</name>
</gene>
<keyword evidence="5" id="KW-0964">Secreted</keyword>
<evidence type="ECO:0000256" key="8">
    <source>
        <dbReference type="ARBA" id="ARBA00022737"/>
    </source>
</evidence>
<evidence type="ECO:0000256" key="11">
    <source>
        <dbReference type="ARBA" id="ARBA00023157"/>
    </source>
</evidence>
<evidence type="ECO:0000256" key="12">
    <source>
        <dbReference type="ARBA" id="ARBA00023180"/>
    </source>
</evidence>
<evidence type="ECO:0000313" key="18">
    <source>
        <dbReference type="EMBL" id="KAH3803754.1"/>
    </source>
</evidence>
<dbReference type="Proteomes" id="UP000828390">
    <property type="component" value="Unassembled WGS sequence"/>
</dbReference>
<protein>
    <recommendedName>
        <fullName evidence="4 15">Carbonic anhydrase</fullName>
        <ecNumber evidence="4 15">4.2.1.1</ecNumber>
    </recommendedName>
</protein>
<keyword evidence="7 15" id="KW-0479">Metal-binding</keyword>
<dbReference type="InterPro" id="IPR018338">
    <property type="entry name" value="Carbonic_anhydrase_a-class_CS"/>
</dbReference>
<keyword evidence="13 15" id="KW-0456">Lyase</keyword>
<dbReference type="SMART" id="SM01057">
    <property type="entry name" value="Carb_anhydrase"/>
    <property type="match status" value="1"/>
</dbReference>
<comment type="cofactor">
    <cofactor evidence="1 15">
        <name>Zn(2+)</name>
        <dbReference type="ChEBI" id="CHEBI:29105"/>
    </cofactor>
</comment>
<reference evidence="18" key="1">
    <citation type="journal article" date="2019" name="bioRxiv">
        <title>The Genome of the Zebra Mussel, Dreissena polymorpha: A Resource for Invasive Species Research.</title>
        <authorList>
            <person name="McCartney M.A."/>
            <person name="Auch B."/>
            <person name="Kono T."/>
            <person name="Mallez S."/>
            <person name="Zhang Y."/>
            <person name="Obille A."/>
            <person name="Becker A."/>
            <person name="Abrahante J.E."/>
            <person name="Garbe J."/>
            <person name="Badalamenti J.P."/>
            <person name="Herman A."/>
            <person name="Mangelson H."/>
            <person name="Liachko I."/>
            <person name="Sullivan S."/>
            <person name="Sone E.D."/>
            <person name="Koren S."/>
            <person name="Silverstein K.A.T."/>
            <person name="Beckman K.B."/>
            <person name="Gohl D.M."/>
        </authorList>
    </citation>
    <scope>NUCLEOTIDE SEQUENCE</scope>
    <source>
        <strain evidence="18">Duluth1</strain>
        <tissue evidence="18">Whole animal</tissue>
    </source>
</reference>
<evidence type="ECO:0000256" key="15">
    <source>
        <dbReference type="RuleBase" id="RU367011"/>
    </source>
</evidence>
<dbReference type="EMBL" id="JAIWYP010000006">
    <property type="protein sequence ID" value="KAH3803754.1"/>
    <property type="molecule type" value="Genomic_DNA"/>
</dbReference>
<evidence type="ECO:0000256" key="10">
    <source>
        <dbReference type="ARBA" id="ARBA00022837"/>
    </source>
</evidence>
<dbReference type="Gene3D" id="3.10.200.10">
    <property type="entry name" value="Alpha carbonic anhydrase"/>
    <property type="match status" value="1"/>
</dbReference>
<dbReference type="PANTHER" id="PTHR18952:SF141">
    <property type="entry name" value="CARBONIC ANHYDRASE"/>
    <property type="match status" value="1"/>
</dbReference>
<keyword evidence="19" id="KW-1185">Reference proteome</keyword>
<accession>A0A9D4FQT5</accession>
<dbReference type="InterPro" id="IPR036398">
    <property type="entry name" value="CA_dom_sf"/>
</dbReference>
<comment type="catalytic activity">
    <reaction evidence="14 15">
        <text>hydrogencarbonate + H(+) = CO2 + H2O</text>
        <dbReference type="Rhea" id="RHEA:10748"/>
        <dbReference type="ChEBI" id="CHEBI:15377"/>
        <dbReference type="ChEBI" id="CHEBI:15378"/>
        <dbReference type="ChEBI" id="CHEBI:16526"/>
        <dbReference type="ChEBI" id="CHEBI:17544"/>
        <dbReference type="EC" id="4.2.1.1"/>
    </reaction>
</comment>
<dbReference type="FunFam" id="3.10.200.10:FF:000003">
    <property type="entry name" value="Carbonic anhydrase 12"/>
    <property type="match status" value="1"/>
</dbReference>
<evidence type="ECO:0000313" key="19">
    <source>
        <dbReference type="Proteomes" id="UP000828390"/>
    </source>
</evidence>
<proteinExistence type="inferred from homology"/>
<keyword evidence="12" id="KW-0325">Glycoprotein</keyword>
<dbReference type="GO" id="GO:0004089">
    <property type="term" value="F:carbonate dehydratase activity"/>
    <property type="evidence" value="ECO:0007669"/>
    <property type="project" value="UniProtKB-UniRule"/>
</dbReference>
<name>A0A9D4FQT5_DREPO</name>
<dbReference type="PROSITE" id="PS51144">
    <property type="entry name" value="ALPHA_CA_2"/>
    <property type="match status" value="1"/>
</dbReference>
<feature type="compositionally biased region" description="Basic residues" evidence="16">
    <location>
        <begin position="277"/>
        <end position="286"/>
    </location>
</feature>
<comment type="caution">
    <text evidence="18">The sequence shown here is derived from an EMBL/GenBank/DDBJ whole genome shotgun (WGS) entry which is preliminary data.</text>
</comment>
<sequence>MFKPQVNEQLGMKLSTYLILVHMHVSGRVWASDWGYTEENGPHTWQKNYPIAVKGRRQSPINIVSRNAKYDSDLTFLSIAYTPEDEVELKNNGHSIECQITKTGYLTGGPLGNQEFTLAQFHLHWGADDTRGSEHTIDGKQFAAELHLVHWNTKYDSFAEAANMSDGLAVLGIMIQSGEEHPFFSVVSDNVYGLIQPGSMVTIPSSLDPIDLLPANIDDYWTYEGSLTTPPLYESVQWIVFKEAVAFSSNQLDALRSLIDSDGNPMQDNFRPPQPLKGRHVRASFQ</sequence>
<keyword evidence="8" id="KW-0677">Repeat</keyword>
<dbReference type="Pfam" id="PF00194">
    <property type="entry name" value="Carb_anhydrase"/>
    <property type="match status" value="1"/>
</dbReference>
<dbReference type="PANTHER" id="PTHR18952">
    <property type="entry name" value="CARBONIC ANHYDRASE"/>
    <property type="match status" value="1"/>
</dbReference>
<keyword evidence="11" id="KW-1015">Disulfide bond</keyword>
<evidence type="ECO:0000256" key="4">
    <source>
        <dbReference type="ARBA" id="ARBA00012925"/>
    </source>
</evidence>
<evidence type="ECO:0000256" key="13">
    <source>
        <dbReference type="ARBA" id="ARBA00023239"/>
    </source>
</evidence>
<dbReference type="GO" id="GO:0005737">
    <property type="term" value="C:cytoplasm"/>
    <property type="evidence" value="ECO:0007669"/>
    <property type="project" value="TreeGrafter"/>
</dbReference>
<organism evidence="18 19">
    <name type="scientific">Dreissena polymorpha</name>
    <name type="common">Zebra mussel</name>
    <name type="synonym">Mytilus polymorpha</name>
    <dbReference type="NCBI Taxonomy" id="45954"/>
    <lineage>
        <taxon>Eukaryota</taxon>
        <taxon>Metazoa</taxon>
        <taxon>Spiralia</taxon>
        <taxon>Lophotrochozoa</taxon>
        <taxon>Mollusca</taxon>
        <taxon>Bivalvia</taxon>
        <taxon>Autobranchia</taxon>
        <taxon>Heteroconchia</taxon>
        <taxon>Euheterodonta</taxon>
        <taxon>Imparidentia</taxon>
        <taxon>Neoheterodontei</taxon>
        <taxon>Myida</taxon>
        <taxon>Dreissenoidea</taxon>
        <taxon>Dreissenidae</taxon>
        <taxon>Dreissena</taxon>
    </lineage>
</organism>
<feature type="region of interest" description="Disordered" evidence="16">
    <location>
        <begin position="263"/>
        <end position="286"/>
    </location>
</feature>
<keyword evidence="6" id="KW-0272">Extracellular matrix</keyword>
<evidence type="ECO:0000256" key="2">
    <source>
        <dbReference type="ARBA" id="ARBA00004498"/>
    </source>
</evidence>
<evidence type="ECO:0000256" key="9">
    <source>
        <dbReference type="ARBA" id="ARBA00022833"/>
    </source>
</evidence>
<evidence type="ECO:0000256" key="5">
    <source>
        <dbReference type="ARBA" id="ARBA00022525"/>
    </source>
</evidence>